<dbReference type="PATRIC" id="fig|861299.3.peg.2166"/>
<evidence type="ECO:0000313" key="4">
    <source>
        <dbReference type="EMBL" id="AHG89664.1"/>
    </source>
</evidence>
<proteinExistence type="inferred from homology"/>
<organism evidence="4 5">
    <name type="scientific">Gemmatirosa kalamazoonensis</name>
    <dbReference type="NCBI Taxonomy" id="861299"/>
    <lineage>
        <taxon>Bacteria</taxon>
        <taxon>Pseudomonadati</taxon>
        <taxon>Gemmatimonadota</taxon>
        <taxon>Gemmatimonadia</taxon>
        <taxon>Gemmatimonadales</taxon>
        <taxon>Gemmatimonadaceae</taxon>
        <taxon>Gemmatirosa</taxon>
    </lineage>
</organism>
<evidence type="ECO:0000313" key="5">
    <source>
        <dbReference type="Proteomes" id="UP000019151"/>
    </source>
</evidence>
<feature type="domain" description="Dihydroxy-acid/6-phosphogluconate dehydratase N-terminal" evidence="3">
    <location>
        <begin position="87"/>
        <end position="392"/>
    </location>
</feature>
<dbReference type="InterPro" id="IPR037237">
    <property type="entry name" value="IlvD/EDD_N"/>
</dbReference>
<name>W0REY9_9BACT</name>
<sequence>MTPSLEDVLGSAEVVSAGRIVGEGPAGALPLTPELLREAPSGDLFGLTQNVGMGWSAARLGGRQYVVVSTMGGLRGEDGTPIALGYHTGHWEIGLLVREAAETLRAHGAIPFAAYCSDPCDGRTQGTTGMFDSLPYRNDAATVMRRQIRSLPTASGVLGIATCDKGLPATMLALAGTRALPGVVVPGGVTLPARGAEDAGQIQSLGARFARDLVTLDYAAEMGCRACGSAGGGCQFLGTAATSQVVAEALGLALPHSALAPSGEPSWLELGRRSALALVRLDALGIPLARILTPGAVANAMLVHAAFGGSTNLLLHIPAIAHAAGLTPPTVDDWIRVNRATPRLVDALPNGPRGHPTVQVFMAGGVPEVMLHLRRLGLLDGRVLTATGDTLDATLDWWEDSERRRAARARVCRRARRCRPTTS</sequence>
<dbReference type="InterPro" id="IPR020558">
    <property type="entry name" value="DiOHA_6PGluconate_deHydtase_CS"/>
</dbReference>
<dbReference type="PROSITE" id="PS00886">
    <property type="entry name" value="ILVD_EDD_1"/>
    <property type="match status" value="1"/>
</dbReference>
<dbReference type="PANTHER" id="PTHR43661:SF3">
    <property type="entry name" value="D-XYLONATE DEHYDRATASE YAGF-RELATED"/>
    <property type="match status" value="1"/>
</dbReference>
<reference evidence="4 5" key="1">
    <citation type="journal article" date="2014" name="Genome Announc.">
        <title>Genome Sequence and Methylome of Soil Bacterium Gemmatirosa kalamazoonensis KBS708T, a Member of the Rarely Cultivated Gemmatimonadetes Phylum.</title>
        <authorList>
            <person name="Debruyn J.M."/>
            <person name="Radosevich M."/>
            <person name="Wommack K.E."/>
            <person name="Polson S.W."/>
            <person name="Hauser L.J."/>
            <person name="Fawaz M.N."/>
            <person name="Korlach J."/>
            <person name="Tsai Y.C."/>
        </authorList>
    </citation>
    <scope>NUCLEOTIDE SEQUENCE [LARGE SCALE GENOMIC DNA]</scope>
    <source>
        <strain evidence="4 5">KBS708</strain>
    </source>
</reference>
<dbReference type="HOGENOM" id="CLU_014271_5_0_0"/>
<comment type="similarity">
    <text evidence="1">Belongs to the IlvD/Edd family.</text>
</comment>
<evidence type="ECO:0000259" key="3">
    <source>
        <dbReference type="Pfam" id="PF00920"/>
    </source>
</evidence>
<accession>W0REY9</accession>
<dbReference type="InterPro" id="IPR000581">
    <property type="entry name" value="ILV_EDD_N"/>
</dbReference>
<keyword evidence="5" id="KW-1185">Reference proteome</keyword>
<dbReference type="SUPFAM" id="SSF143975">
    <property type="entry name" value="IlvD/EDD N-terminal domain-like"/>
    <property type="match status" value="1"/>
</dbReference>
<dbReference type="GO" id="GO:0016836">
    <property type="term" value="F:hydro-lyase activity"/>
    <property type="evidence" value="ECO:0007669"/>
    <property type="project" value="TreeGrafter"/>
</dbReference>
<dbReference type="KEGG" id="gba:J421_2127"/>
<dbReference type="GO" id="GO:0005829">
    <property type="term" value="C:cytosol"/>
    <property type="evidence" value="ECO:0007669"/>
    <property type="project" value="TreeGrafter"/>
</dbReference>
<dbReference type="EMBL" id="CP007128">
    <property type="protein sequence ID" value="AHG89664.1"/>
    <property type="molecule type" value="Genomic_DNA"/>
</dbReference>
<dbReference type="AlphaFoldDB" id="W0REY9"/>
<protein>
    <submittedName>
        <fullName evidence="4">Dihydroxy-acid and 6-phosphogluconate dehydratase</fullName>
    </submittedName>
</protein>
<gene>
    <name evidence="4" type="ORF">J421_2127</name>
</gene>
<dbReference type="PANTHER" id="PTHR43661">
    <property type="entry name" value="D-XYLONATE DEHYDRATASE"/>
    <property type="match status" value="1"/>
</dbReference>
<dbReference type="InParanoid" id="W0REY9"/>
<dbReference type="STRING" id="861299.J421_2127"/>
<evidence type="ECO:0000256" key="2">
    <source>
        <dbReference type="ARBA" id="ARBA00023239"/>
    </source>
</evidence>
<evidence type="ECO:0000256" key="1">
    <source>
        <dbReference type="ARBA" id="ARBA00006486"/>
    </source>
</evidence>
<keyword evidence="2" id="KW-0456">Lyase</keyword>
<dbReference type="eggNOG" id="COG0129">
    <property type="taxonomic scope" value="Bacteria"/>
</dbReference>
<dbReference type="Proteomes" id="UP000019151">
    <property type="component" value="Chromosome"/>
</dbReference>
<dbReference type="Pfam" id="PF00920">
    <property type="entry name" value="ILVD_EDD_N"/>
    <property type="match status" value="1"/>
</dbReference>